<dbReference type="Pfam" id="PF14344">
    <property type="entry name" value="DUF4397"/>
    <property type="match status" value="1"/>
</dbReference>
<keyword evidence="1" id="KW-1133">Transmembrane helix</keyword>
<feature type="domain" description="DUF4397" evidence="2">
    <location>
        <begin position="67"/>
        <end position="187"/>
    </location>
</feature>
<gene>
    <name evidence="3" type="ORF">NYQ28_04965</name>
</gene>
<protein>
    <submittedName>
        <fullName evidence="3">DUF4397 domain-containing protein</fullName>
    </submittedName>
</protein>
<keyword evidence="1" id="KW-0472">Membrane</keyword>
<dbReference type="RefSeq" id="WP_141860661.1">
    <property type="nucleotide sequence ID" value="NZ_BMNV01000003.1"/>
</dbReference>
<reference evidence="3 4" key="1">
    <citation type="submission" date="2022-08" db="EMBL/GenBank/DDBJ databases">
        <title>Taxonomy of Curtobacterium flaccumfaciens.</title>
        <authorList>
            <person name="Osdaghi E."/>
            <person name="Taghavi S.M."/>
            <person name="Hamidizade M."/>
            <person name="Abachi H."/>
            <person name="Fazliarab A."/>
            <person name="Baeyen S."/>
            <person name="Portier P."/>
            <person name="Van Vaerenbergh J."/>
            <person name="Jacques M.-A."/>
        </authorList>
    </citation>
    <scope>NUCLEOTIDE SEQUENCE [LARGE SCALE GENOMIC DNA]</scope>
    <source>
        <strain evidence="3 4">LMG8786T</strain>
    </source>
</reference>
<dbReference type="GeneID" id="95323390"/>
<keyword evidence="1" id="KW-0812">Transmembrane</keyword>
<evidence type="ECO:0000256" key="1">
    <source>
        <dbReference type="SAM" id="Phobius"/>
    </source>
</evidence>
<dbReference type="InterPro" id="IPR025510">
    <property type="entry name" value="DUF4397"/>
</dbReference>
<proteinExistence type="predicted"/>
<evidence type="ECO:0000313" key="4">
    <source>
        <dbReference type="Proteomes" id="UP001652264"/>
    </source>
</evidence>
<evidence type="ECO:0000313" key="3">
    <source>
        <dbReference type="EMBL" id="MCS6521917.1"/>
    </source>
</evidence>
<evidence type="ECO:0000259" key="2">
    <source>
        <dbReference type="Pfam" id="PF14344"/>
    </source>
</evidence>
<accession>A0ABT2HFI5</accession>
<feature type="transmembrane region" description="Helical" evidence="1">
    <location>
        <begin position="35"/>
        <end position="53"/>
    </location>
</feature>
<dbReference type="EMBL" id="JANVAD010000002">
    <property type="protein sequence ID" value="MCS6521917.1"/>
    <property type="molecule type" value="Genomic_DNA"/>
</dbReference>
<keyword evidence="4" id="KW-1185">Reference proteome</keyword>
<sequence length="298" mass="30457">MHTTDTTDTTDTTGTTNTRVAARHALSRRAARRPLVVGGVAAALVAAAVGLTVPQTATAATSGDEGWLRVGHLSPDTKGVDVELTSLSGGKKVFELDDVTYGQVSPYQELPVGTYVLSMRAADDPDSTPVISTDVQVQQGDANTVVAYGKNDDLKTTAFTDDLQQPGDGKAKLRLVQAATTAKEVDVSTADGTTVAQDAAFGTATRYATVGAGKWRLDVSGDGQRGTADVDLAGNTVSTLFVLDDSKGDLTVVPVTDAAATAATPSGGVQTGGGGSAAGRPVTEFTHAVVAAFRSLFR</sequence>
<name>A0ABT2HFI5_9MICO</name>
<comment type="caution">
    <text evidence="3">The sequence shown here is derived from an EMBL/GenBank/DDBJ whole genome shotgun (WGS) entry which is preliminary data.</text>
</comment>
<dbReference type="Proteomes" id="UP001652264">
    <property type="component" value="Unassembled WGS sequence"/>
</dbReference>
<dbReference type="InterPro" id="IPR006311">
    <property type="entry name" value="TAT_signal"/>
</dbReference>
<organism evidence="3 4">
    <name type="scientific">Curtobacterium citreum</name>
    <dbReference type="NCBI Taxonomy" id="2036"/>
    <lineage>
        <taxon>Bacteria</taxon>
        <taxon>Bacillati</taxon>
        <taxon>Actinomycetota</taxon>
        <taxon>Actinomycetes</taxon>
        <taxon>Micrococcales</taxon>
        <taxon>Microbacteriaceae</taxon>
        <taxon>Curtobacterium</taxon>
    </lineage>
</organism>
<dbReference type="PROSITE" id="PS51318">
    <property type="entry name" value="TAT"/>
    <property type="match status" value="1"/>
</dbReference>